<dbReference type="SFLD" id="SFLDS00029">
    <property type="entry name" value="Radical_SAM"/>
    <property type="match status" value="1"/>
</dbReference>
<dbReference type="Gene3D" id="3.20.20.70">
    <property type="entry name" value="Aldolase class I"/>
    <property type="match status" value="1"/>
</dbReference>
<evidence type="ECO:0000259" key="6">
    <source>
        <dbReference type="PROSITE" id="PS51918"/>
    </source>
</evidence>
<reference evidence="7 8" key="1">
    <citation type="submission" date="2017-10" db="EMBL/GenBank/DDBJ databases">
        <title>Genome announcement of Methylocella silvestris TVC from permafrost.</title>
        <authorList>
            <person name="Wang J."/>
            <person name="Geng K."/>
            <person name="Ul-Haque F."/>
            <person name="Crombie A.T."/>
            <person name="Street L.E."/>
            <person name="Wookey P.A."/>
            <person name="Murrell J.C."/>
            <person name="Pratscher J."/>
        </authorList>
    </citation>
    <scope>NUCLEOTIDE SEQUENCE [LARGE SCALE GENOMIC DNA]</scope>
    <source>
        <strain evidence="7 8">TVC</strain>
    </source>
</reference>
<keyword evidence="2" id="KW-0949">S-adenosyl-L-methionine</keyword>
<protein>
    <submittedName>
        <fullName evidence="7">GRRM system radical SAM/SPASM domain protein</fullName>
    </submittedName>
</protein>
<dbReference type="RefSeq" id="WP_102844647.1">
    <property type="nucleotide sequence ID" value="NZ_PDZR01000020.1"/>
</dbReference>
<dbReference type="PANTHER" id="PTHR43273:SF8">
    <property type="entry name" value="RADICAL SAM DOMAIN PROTEIN"/>
    <property type="match status" value="1"/>
</dbReference>
<dbReference type="SUPFAM" id="SSF102114">
    <property type="entry name" value="Radical SAM enzymes"/>
    <property type="match status" value="1"/>
</dbReference>
<dbReference type="SFLD" id="SFLDG01067">
    <property type="entry name" value="SPASM/twitch_domain_containing"/>
    <property type="match status" value="1"/>
</dbReference>
<dbReference type="Pfam" id="PF04055">
    <property type="entry name" value="Radical_SAM"/>
    <property type="match status" value="1"/>
</dbReference>
<dbReference type="PROSITE" id="PS51918">
    <property type="entry name" value="RADICAL_SAM"/>
    <property type="match status" value="1"/>
</dbReference>
<dbReference type="InterPro" id="IPR026357">
    <property type="entry name" value="rSAM_SPASM_GrrM_OscB"/>
</dbReference>
<evidence type="ECO:0000256" key="4">
    <source>
        <dbReference type="ARBA" id="ARBA00023004"/>
    </source>
</evidence>
<evidence type="ECO:0000313" key="7">
    <source>
        <dbReference type="EMBL" id="PNG25060.1"/>
    </source>
</evidence>
<evidence type="ECO:0000256" key="1">
    <source>
        <dbReference type="ARBA" id="ARBA00001966"/>
    </source>
</evidence>
<evidence type="ECO:0000256" key="3">
    <source>
        <dbReference type="ARBA" id="ARBA00022723"/>
    </source>
</evidence>
<keyword evidence="5" id="KW-0411">Iron-sulfur</keyword>
<comment type="caution">
    <text evidence="7">The sequence shown here is derived from an EMBL/GenBank/DDBJ whole genome shotgun (WGS) entry which is preliminary data.</text>
</comment>
<keyword evidence="4" id="KW-0408">Iron</keyword>
<dbReference type="InterPro" id="IPR058240">
    <property type="entry name" value="rSAM_sf"/>
</dbReference>
<dbReference type="GO" id="GO:0051536">
    <property type="term" value="F:iron-sulfur cluster binding"/>
    <property type="evidence" value="ECO:0007669"/>
    <property type="project" value="UniProtKB-KW"/>
</dbReference>
<dbReference type="SFLD" id="SFLDG01386">
    <property type="entry name" value="main_SPASM_domain-containing"/>
    <property type="match status" value="1"/>
</dbReference>
<dbReference type="OrthoDB" id="9782387at2"/>
<proteinExistence type="predicted"/>
<name>A0A2J7TE75_METSI</name>
<dbReference type="Proteomes" id="UP000236286">
    <property type="component" value="Unassembled WGS sequence"/>
</dbReference>
<dbReference type="InterPro" id="IPR007197">
    <property type="entry name" value="rSAM"/>
</dbReference>
<dbReference type="GO" id="GO:0016491">
    <property type="term" value="F:oxidoreductase activity"/>
    <property type="evidence" value="ECO:0007669"/>
    <property type="project" value="InterPro"/>
</dbReference>
<dbReference type="NCBIfam" id="TIGR04261">
    <property type="entry name" value="rSAM_GlyRichRpt"/>
    <property type="match status" value="1"/>
</dbReference>
<dbReference type="CDD" id="cd01335">
    <property type="entry name" value="Radical_SAM"/>
    <property type="match status" value="1"/>
</dbReference>
<comment type="cofactor">
    <cofactor evidence="1">
        <name>[4Fe-4S] cluster</name>
        <dbReference type="ChEBI" id="CHEBI:49883"/>
    </cofactor>
</comment>
<accession>A0A2J7TE75</accession>
<evidence type="ECO:0000256" key="2">
    <source>
        <dbReference type="ARBA" id="ARBA00022691"/>
    </source>
</evidence>
<keyword evidence="3" id="KW-0479">Metal-binding</keyword>
<gene>
    <name evidence="7" type="ORF">CR492_15565</name>
</gene>
<evidence type="ECO:0000313" key="8">
    <source>
        <dbReference type="Proteomes" id="UP000236286"/>
    </source>
</evidence>
<feature type="domain" description="Radical SAM core" evidence="6">
    <location>
        <begin position="9"/>
        <end position="236"/>
    </location>
</feature>
<dbReference type="EMBL" id="PDZR01000020">
    <property type="protein sequence ID" value="PNG25060.1"/>
    <property type="molecule type" value="Genomic_DNA"/>
</dbReference>
<dbReference type="GO" id="GO:0046872">
    <property type="term" value="F:metal ion binding"/>
    <property type="evidence" value="ECO:0007669"/>
    <property type="project" value="UniProtKB-KW"/>
</dbReference>
<evidence type="ECO:0000256" key="5">
    <source>
        <dbReference type="ARBA" id="ARBA00023014"/>
    </source>
</evidence>
<dbReference type="SFLD" id="SFLDG01072">
    <property type="entry name" value="dehydrogenase_like"/>
    <property type="match status" value="1"/>
</dbReference>
<dbReference type="AlphaFoldDB" id="A0A2J7TE75"/>
<dbReference type="PANTHER" id="PTHR43273">
    <property type="entry name" value="ANAEROBIC SULFATASE-MATURATING ENZYME HOMOLOG ASLB-RELATED"/>
    <property type="match status" value="1"/>
</dbReference>
<dbReference type="InterPro" id="IPR013785">
    <property type="entry name" value="Aldolase_TIM"/>
</dbReference>
<dbReference type="InterPro" id="IPR023867">
    <property type="entry name" value="Sulphatase_maturase_rSAM"/>
</dbReference>
<organism evidence="7 8">
    <name type="scientific">Methylocella silvestris</name>
    <dbReference type="NCBI Taxonomy" id="199596"/>
    <lineage>
        <taxon>Bacteria</taxon>
        <taxon>Pseudomonadati</taxon>
        <taxon>Pseudomonadota</taxon>
        <taxon>Alphaproteobacteria</taxon>
        <taxon>Hyphomicrobiales</taxon>
        <taxon>Beijerinckiaceae</taxon>
        <taxon>Methylocella</taxon>
    </lineage>
</organism>
<sequence>MLNPLPTGRPAPMIETVVVQPTPFCNINCRYCYLPDRNQKAQMELSVITTLFSKIFASGWAADQLTVIWHAGEPLVLPVSYYETAFQAIEALRPPEIVVRHAIQTNGMLLTPDWCALFKQWDVGVGVSIDGPQALHDANRVTRSGRGTFAQTIAGLRLLRRENVQFHVISVLSAESLQSPEAMLDFYLAEGVEDICFNVEESEGDHVSGLFAAADTPRRFREFLSRFWTLARQSGRVRFIREIDDMLERIFRPESCGMGNAQVEPFSMLNVGCDGSTSSFSPELLGLKNAAYNDFIVGNILTDSLEAMLAGEAMTAMTRDIAAGVEICRRSCEYFSVCGGGAPVNKLSENGGFSSGATSFCKLTEMIPADLALAAFDQLERTMGEQAPPTTDIAALAAAK</sequence>